<reference evidence="1 2" key="1">
    <citation type="journal article" date="2012" name="Proc. Natl. Acad. Sci. U.S.A.">
        <title>Genome streamlining and chemical defense in a coral reef symbiosis.</title>
        <authorList>
            <person name="Kwan J.C."/>
            <person name="Donia M.S."/>
            <person name="Han A.W."/>
            <person name="Hirose E."/>
            <person name="Haygood M.G."/>
            <person name="Schmidt E.W."/>
        </authorList>
    </citation>
    <scope>NUCLEOTIDE SEQUENCE [LARGE SCALE GENOMIC DNA]</scope>
    <source>
        <strain evidence="1 2">L2</strain>
    </source>
</reference>
<dbReference type="Proteomes" id="UP000010077">
    <property type="component" value="Chromosome"/>
</dbReference>
<organism evidence="1 2">
    <name type="scientific">Candidatus Endolissoclinum faulkneri L2</name>
    <dbReference type="NCBI Taxonomy" id="1193729"/>
    <lineage>
        <taxon>Bacteria</taxon>
        <taxon>Pseudomonadati</taxon>
        <taxon>Pseudomonadota</taxon>
        <taxon>Alphaproteobacteria</taxon>
        <taxon>Rhodospirillales</taxon>
        <taxon>Rhodospirillaceae</taxon>
        <taxon>Candidatus Endolissoclinum</taxon>
    </lineage>
</organism>
<gene>
    <name evidence="1" type="ORF">A1OE_504</name>
</gene>
<sequence length="44" mass="4913">MIILMLKIKMLAATIKTYLYSILCKPLSNISGYDNVNLHSLSAL</sequence>
<dbReference type="AlphaFoldDB" id="K7YME9"/>
<dbReference type="EMBL" id="CP003539">
    <property type="protein sequence ID" value="AFX98697.1"/>
    <property type="molecule type" value="Genomic_DNA"/>
</dbReference>
<dbReference type="HOGENOM" id="CLU_3213796_0_0_5"/>
<name>K7YME9_9PROT</name>
<dbReference type="KEGG" id="thal:A1OE_504"/>
<protein>
    <submittedName>
        <fullName evidence="1">Uncharacterized protein</fullName>
    </submittedName>
</protein>
<evidence type="ECO:0000313" key="1">
    <source>
        <dbReference type="EMBL" id="AFX98697.1"/>
    </source>
</evidence>
<accession>K7YME9</accession>
<keyword evidence="2" id="KW-1185">Reference proteome</keyword>
<evidence type="ECO:0000313" key="2">
    <source>
        <dbReference type="Proteomes" id="UP000010077"/>
    </source>
</evidence>
<proteinExistence type="predicted"/>